<keyword evidence="7" id="KW-0560">Oxidoreductase</keyword>
<dbReference type="GO" id="GO:0016717">
    <property type="term" value="F:oxidoreductase activity, acting on paired donors, with oxidation of a pair of donors resulting in the reduction of molecular oxygen to two molecules of water"/>
    <property type="evidence" value="ECO:0007669"/>
    <property type="project" value="UniProtKB-ARBA"/>
</dbReference>
<accession>A0A8D7B2K5</accession>
<evidence type="ECO:0000256" key="9">
    <source>
        <dbReference type="ARBA" id="ARBA00023098"/>
    </source>
</evidence>
<name>A0A8D7B2K5_MUSAM</name>
<feature type="region of interest" description="Disordered" evidence="11">
    <location>
        <begin position="172"/>
        <end position="220"/>
    </location>
</feature>
<dbReference type="InterPro" id="IPR036400">
    <property type="entry name" value="Cyt_B5-like_heme/steroid_sf"/>
</dbReference>
<keyword evidence="8" id="KW-0408">Iron</keyword>
<dbReference type="PANTHER" id="PTHR19353">
    <property type="entry name" value="FATTY ACID DESATURASE 2"/>
    <property type="match status" value="1"/>
</dbReference>
<dbReference type="SMART" id="SM01117">
    <property type="entry name" value="Cyt-b5"/>
    <property type="match status" value="1"/>
</dbReference>
<evidence type="ECO:0000256" key="11">
    <source>
        <dbReference type="SAM" id="MobiDB-lite"/>
    </source>
</evidence>
<evidence type="ECO:0000256" key="1">
    <source>
        <dbReference type="ARBA" id="ARBA00004141"/>
    </source>
</evidence>
<dbReference type="SUPFAM" id="SSF55856">
    <property type="entry name" value="Cytochrome b5-like heme/steroid binding domain"/>
    <property type="match status" value="1"/>
</dbReference>
<keyword evidence="10" id="KW-0472">Membrane</keyword>
<dbReference type="Pfam" id="PF00173">
    <property type="entry name" value="Cyt-b5"/>
    <property type="match status" value="1"/>
</dbReference>
<evidence type="ECO:0000256" key="2">
    <source>
        <dbReference type="ARBA" id="ARBA00005189"/>
    </source>
</evidence>
<gene>
    <name evidence="13" type="ORF">GSMUA_289330.1</name>
</gene>
<comment type="subcellular location">
    <subcellularLocation>
        <location evidence="1">Membrane</location>
        <topology evidence="1">Multi-pass membrane protein</topology>
    </subcellularLocation>
</comment>
<keyword evidence="9" id="KW-0443">Lipid metabolism</keyword>
<evidence type="ECO:0000256" key="4">
    <source>
        <dbReference type="ARBA" id="ARBA00022692"/>
    </source>
</evidence>
<feature type="compositionally biased region" description="Basic and acidic residues" evidence="11">
    <location>
        <begin position="175"/>
        <end position="203"/>
    </location>
</feature>
<protein>
    <submittedName>
        <fullName evidence="13">(wild Malaysian banana) hypothetical protein</fullName>
    </submittedName>
</protein>
<evidence type="ECO:0000256" key="6">
    <source>
        <dbReference type="ARBA" id="ARBA00022989"/>
    </source>
</evidence>
<dbReference type="PROSITE" id="PS50255">
    <property type="entry name" value="CYTOCHROME_B5_2"/>
    <property type="match status" value="1"/>
</dbReference>
<keyword evidence="6" id="KW-1133">Transmembrane helix</keyword>
<dbReference type="AlphaFoldDB" id="A0A8D7B2K5"/>
<dbReference type="PANTHER" id="PTHR19353:SF30">
    <property type="entry name" value="DELTA 8-(E)-SPHINGOLIPID DESATURASE"/>
    <property type="match status" value="1"/>
</dbReference>
<dbReference type="InterPro" id="IPR001199">
    <property type="entry name" value="Cyt_B5-like_heme/steroid-bd"/>
</dbReference>
<organism evidence="13">
    <name type="scientific">Musa acuminata subsp. malaccensis</name>
    <name type="common">Wild banana</name>
    <name type="synonym">Musa malaccensis</name>
    <dbReference type="NCBI Taxonomy" id="214687"/>
    <lineage>
        <taxon>Eukaryota</taxon>
        <taxon>Viridiplantae</taxon>
        <taxon>Streptophyta</taxon>
        <taxon>Embryophyta</taxon>
        <taxon>Tracheophyta</taxon>
        <taxon>Spermatophyta</taxon>
        <taxon>Magnoliopsida</taxon>
        <taxon>Liliopsida</taxon>
        <taxon>Zingiberales</taxon>
        <taxon>Musaceae</taxon>
        <taxon>Musa</taxon>
    </lineage>
</organism>
<evidence type="ECO:0000259" key="12">
    <source>
        <dbReference type="PROSITE" id="PS50255"/>
    </source>
</evidence>
<evidence type="ECO:0000256" key="8">
    <source>
        <dbReference type="ARBA" id="ARBA00023004"/>
    </source>
</evidence>
<sequence>MGEDDEKQSEKRYISSEELRLHNTPSDLWISIQGKVYDATHWVKDHPGGELPLFNLAGQDVTDAFVAYHPGTAWSLLDRLPPGRLPLRLPSLRRVQGLPTPDHRYLQEGPLRQEGSHNLHRPLPYVPHVRRRRVRRRLLSQRVGPSRLRGRAGVPVDAVGVPWTRLRPLPYLERPSGESHHASGHRELPRRNKHRMVEAEPQRSPHRVQQPRVRPRRAAHPRPRRLLRVIPRPHVLLLRAEDELRRGGEVAGELPALDVLPGDVRGEVESLRAVGAVAAVEQEGAGEEHGVGGVGGVLGLVPAARLLPAELGREGDVRGGQLRGDRDPARAVLLEPLLLQRLRRAAAGERLVREADDGDAGHHLRALDGLVPRGAAVPGGAPPVPAAAAVPATADRAPGAGALQEARPSVR</sequence>
<dbReference type="Gene3D" id="3.10.120.10">
    <property type="entry name" value="Cytochrome b5-like heme/steroid binding domain"/>
    <property type="match status" value="1"/>
</dbReference>
<proteinExistence type="inferred from homology"/>
<dbReference type="GO" id="GO:0046872">
    <property type="term" value="F:metal ion binding"/>
    <property type="evidence" value="ECO:0007669"/>
    <property type="project" value="UniProtKB-KW"/>
</dbReference>
<evidence type="ECO:0000256" key="3">
    <source>
        <dbReference type="ARBA" id="ARBA00009295"/>
    </source>
</evidence>
<comment type="similarity">
    <text evidence="3">Belongs to the fatty acid desaturase type 1 family.</text>
</comment>
<feature type="domain" description="Cytochrome b5 heme-binding" evidence="12">
    <location>
        <begin position="11"/>
        <end position="86"/>
    </location>
</feature>
<keyword evidence="4" id="KW-0812">Transmembrane</keyword>
<dbReference type="EMBL" id="HG996466">
    <property type="protein sequence ID" value="CAG1858638.1"/>
    <property type="molecule type" value="Genomic_DNA"/>
</dbReference>
<keyword evidence="5" id="KW-0479">Metal-binding</keyword>
<evidence type="ECO:0000256" key="5">
    <source>
        <dbReference type="ARBA" id="ARBA00022723"/>
    </source>
</evidence>
<evidence type="ECO:0000256" key="7">
    <source>
        <dbReference type="ARBA" id="ARBA00023002"/>
    </source>
</evidence>
<dbReference type="GO" id="GO:0016020">
    <property type="term" value="C:membrane"/>
    <property type="evidence" value="ECO:0007669"/>
    <property type="project" value="UniProtKB-SubCell"/>
</dbReference>
<comment type="pathway">
    <text evidence="2">Lipid metabolism.</text>
</comment>
<evidence type="ECO:0000256" key="10">
    <source>
        <dbReference type="ARBA" id="ARBA00023136"/>
    </source>
</evidence>
<feature type="compositionally biased region" description="Low complexity" evidence="11">
    <location>
        <begin position="386"/>
        <end position="400"/>
    </location>
</feature>
<evidence type="ECO:0000313" key="13">
    <source>
        <dbReference type="EMBL" id="CAG1858638.1"/>
    </source>
</evidence>
<dbReference type="InterPro" id="IPR012171">
    <property type="entry name" value="Fatty_acid_desaturase"/>
</dbReference>
<feature type="region of interest" description="Disordered" evidence="11">
    <location>
        <begin position="378"/>
        <end position="411"/>
    </location>
</feature>
<reference evidence="13" key="1">
    <citation type="submission" date="2021-03" db="EMBL/GenBank/DDBJ databases">
        <authorList>
            <consortium name="Genoscope - CEA"/>
            <person name="William W."/>
        </authorList>
    </citation>
    <scope>NUCLEOTIDE SEQUENCE</scope>
    <source>
        <strain evidence="13">Doubled-haploid Pahang</strain>
    </source>
</reference>
<dbReference type="GO" id="GO:0006629">
    <property type="term" value="P:lipid metabolic process"/>
    <property type="evidence" value="ECO:0007669"/>
    <property type="project" value="UniProtKB-KW"/>
</dbReference>